<accession>A0AAN9LYQ6</accession>
<feature type="transmembrane region" description="Helical" evidence="1">
    <location>
        <begin position="20"/>
        <end position="40"/>
    </location>
</feature>
<evidence type="ECO:0000313" key="3">
    <source>
        <dbReference type="Proteomes" id="UP001367508"/>
    </source>
</evidence>
<reference evidence="2 3" key="1">
    <citation type="submission" date="2024-01" db="EMBL/GenBank/DDBJ databases">
        <title>The genomes of 5 underutilized Papilionoideae crops provide insights into root nodulation and disease resistanc.</title>
        <authorList>
            <person name="Jiang F."/>
        </authorList>
    </citation>
    <scope>NUCLEOTIDE SEQUENCE [LARGE SCALE GENOMIC DNA]</scope>
    <source>
        <strain evidence="2">LVBAO_FW01</strain>
        <tissue evidence="2">Leaves</tissue>
    </source>
</reference>
<keyword evidence="3" id="KW-1185">Reference proteome</keyword>
<keyword evidence="1" id="KW-0812">Transmembrane</keyword>
<dbReference type="AlphaFoldDB" id="A0AAN9LYQ6"/>
<organism evidence="2 3">
    <name type="scientific">Canavalia gladiata</name>
    <name type="common">Sword bean</name>
    <name type="synonym">Dolichos gladiatus</name>
    <dbReference type="NCBI Taxonomy" id="3824"/>
    <lineage>
        <taxon>Eukaryota</taxon>
        <taxon>Viridiplantae</taxon>
        <taxon>Streptophyta</taxon>
        <taxon>Embryophyta</taxon>
        <taxon>Tracheophyta</taxon>
        <taxon>Spermatophyta</taxon>
        <taxon>Magnoliopsida</taxon>
        <taxon>eudicotyledons</taxon>
        <taxon>Gunneridae</taxon>
        <taxon>Pentapetalae</taxon>
        <taxon>rosids</taxon>
        <taxon>fabids</taxon>
        <taxon>Fabales</taxon>
        <taxon>Fabaceae</taxon>
        <taxon>Papilionoideae</taxon>
        <taxon>50 kb inversion clade</taxon>
        <taxon>NPAAA clade</taxon>
        <taxon>indigoferoid/millettioid clade</taxon>
        <taxon>Phaseoleae</taxon>
        <taxon>Canavalia</taxon>
    </lineage>
</organism>
<feature type="transmembrane region" description="Helical" evidence="1">
    <location>
        <begin position="256"/>
        <end position="278"/>
    </location>
</feature>
<name>A0AAN9LYQ6_CANGL</name>
<evidence type="ECO:0000313" key="2">
    <source>
        <dbReference type="EMBL" id="KAK7344890.1"/>
    </source>
</evidence>
<dbReference type="Proteomes" id="UP001367508">
    <property type="component" value="Unassembled WGS sequence"/>
</dbReference>
<keyword evidence="1" id="KW-0472">Membrane</keyword>
<protein>
    <submittedName>
        <fullName evidence="2">Uncharacterized protein</fullName>
    </submittedName>
</protein>
<gene>
    <name evidence="2" type="ORF">VNO77_15100</name>
</gene>
<comment type="caution">
    <text evidence="2">The sequence shown here is derived from an EMBL/GenBank/DDBJ whole genome shotgun (WGS) entry which is preliminary data.</text>
</comment>
<dbReference type="EMBL" id="JAYMYQ010000003">
    <property type="protein sequence ID" value="KAK7344890.1"/>
    <property type="molecule type" value="Genomic_DNA"/>
</dbReference>
<evidence type="ECO:0000256" key="1">
    <source>
        <dbReference type="SAM" id="Phobius"/>
    </source>
</evidence>
<feature type="transmembrane region" description="Helical" evidence="1">
    <location>
        <begin position="126"/>
        <end position="145"/>
    </location>
</feature>
<proteinExistence type="predicted"/>
<feature type="transmembrane region" description="Helical" evidence="1">
    <location>
        <begin position="86"/>
        <end position="106"/>
    </location>
</feature>
<keyword evidence="1" id="KW-1133">Transmembrane helix</keyword>
<sequence length="294" mass="32376">MPEQPEAIFLLSVVDAVRCLPCLGSAALVMFLASTFAGSVRARRFAFRDRIHYSGHAVGACSKAKLASSACPRVLRSEVLKLYNKFAALSILDPASSSTVTISLQLNLPLLWLCSMPYWLLEASLLLGYWFGMCAVGLNQILCWISNSRSCVMVYDRFGIWGSVMNPASMYPVPTRLVVAQVVHGLFTIQFLRFCGSQILGSIRSRLIATGACDLHGNCPKLSLEDPGMLPALVSTPDSLLILLWTKFQNFNVSTLILGSVIYLYSFSWSIMIGLSLWRQANNLGLLRLHKSNS</sequence>